<evidence type="ECO:0000256" key="7">
    <source>
        <dbReference type="ARBA" id="ARBA00023136"/>
    </source>
</evidence>
<protein>
    <recommendedName>
        <fullName evidence="8">NADH-ubiquinone oxidoreductase chain 5</fullName>
        <ecNumber evidence="8">7.1.1.2</ecNumber>
    </recommendedName>
</protein>
<keyword evidence="4" id="KW-1278">Translocase</keyword>
<feature type="transmembrane region" description="Helical" evidence="8">
    <location>
        <begin position="327"/>
        <end position="351"/>
    </location>
</feature>
<dbReference type="GO" id="GO:0015990">
    <property type="term" value="P:electron transport coupled proton transport"/>
    <property type="evidence" value="ECO:0007669"/>
    <property type="project" value="TreeGrafter"/>
</dbReference>
<dbReference type="GO" id="GO:0008137">
    <property type="term" value="F:NADH dehydrogenase (ubiquinone) activity"/>
    <property type="evidence" value="ECO:0007669"/>
    <property type="project" value="UniProtKB-EC"/>
</dbReference>
<keyword evidence="8" id="KW-0830">Ubiquinone</keyword>
<feature type="transmembrane region" description="Helical" evidence="8">
    <location>
        <begin position="113"/>
        <end position="130"/>
    </location>
</feature>
<feature type="transmembrane region" description="Helical" evidence="8">
    <location>
        <begin position="449"/>
        <end position="470"/>
    </location>
</feature>
<feature type="domain" description="NADH:quinone oxidoreductase/Mrp antiporter transmembrane" evidence="9">
    <location>
        <begin position="130"/>
        <end position="403"/>
    </location>
</feature>
<feature type="transmembrane region" description="Helical" evidence="8">
    <location>
        <begin position="270"/>
        <end position="292"/>
    </location>
</feature>
<feature type="transmembrane region" description="Helical" evidence="8">
    <location>
        <begin position="240"/>
        <end position="258"/>
    </location>
</feature>
<reference evidence="11" key="1">
    <citation type="journal article" date="2020" name="Mitochondrial DNA Part B Resour">
        <title>Complete mitogenomes of the chlorophycean green algae Bulbochaete rectangularis var. hiloensis (Oedogoniales) and Stigeoclonium helveticum (Chaetophorales) provide insight into the sequence of events that led to the acquisition of a reduced-derived pattern of evolution in the Chlamydomonadales and Sphaeropleales.</title>
        <authorList>
            <person name="Turmel M."/>
            <person name="Belanger A.-S."/>
            <person name="Otis C."/>
            <person name="Lemieux C."/>
        </authorList>
    </citation>
    <scope>NUCLEOTIDE SEQUENCE</scope>
</reference>
<accession>A0A6M4SRH1</accession>
<feature type="domain" description="NADH-Ubiquinone oxidoreductase (complex I) chain 5 N-terminal" evidence="10">
    <location>
        <begin position="64"/>
        <end position="114"/>
    </location>
</feature>
<keyword evidence="7 8" id="KW-0472">Membrane</keyword>
<evidence type="ECO:0000259" key="9">
    <source>
        <dbReference type="Pfam" id="PF00361"/>
    </source>
</evidence>
<evidence type="ECO:0000256" key="2">
    <source>
        <dbReference type="ARBA" id="ARBA00008200"/>
    </source>
</evidence>
<organism evidence="11">
    <name type="scientific">Bulbochaete rectangularis var. hiloensis</name>
    <dbReference type="NCBI Taxonomy" id="55990"/>
    <lineage>
        <taxon>Eukaryota</taxon>
        <taxon>Viridiplantae</taxon>
        <taxon>Chlorophyta</taxon>
        <taxon>core chlorophytes</taxon>
        <taxon>Chlorophyceae</taxon>
        <taxon>OCC clade</taxon>
        <taxon>Oedogoniales</taxon>
        <taxon>Oedogoniaceae</taxon>
        <taxon>Bulbochaete</taxon>
    </lineage>
</organism>
<evidence type="ECO:0000313" key="11">
    <source>
        <dbReference type="EMBL" id="QJS52031.1"/>
    </source>
</evidence>
<dbReference type="AlphaFoldDB" id="A0A6M4SRH1"/>
<comment type="catalytic activity">
    <reaction evidence="8">
        <text>a ubiquinone + NADH + 5 H(+)(in) = a ubiquinol + NAD(+) + 4 H(+)(out)</text>
        <dbReference type="Rhea" id="RHEA:29091"/>
        <dbReference type="Rhea" id="RHEA-COMP:9565"/>
        <dbReference type="Rhea" id="RHEA-COMP:9566"/>
        <dbReference type="ChEBI" id="CHEBI:15378"/>
        <dbReference type="ChEBI" id="CHEBI:16389"/>
        <dbReference type="ChEBI" id="CHEBI:17976"/>
        <dbReference type="ChEBI" id="CHEBI:57540"/>
        <dbReference type="ChEBI" id="CHEBI:57945"/>
        <dbReference type="EC" id="7.1.1.2"/>
    </reaction>
</comment>
<feature type="transmembrane region" description="Helical" evidence="8">
    <location>
        <begin position="628"/>
        <end position="648"/>
    </location>
</feature>
<feature type="transmembrane region" description="Helical" evidence="8">
    <location>
        <begin position="80"/>
        <end position="101"/>
    </location>
</feature>
<dbReference type="GO" id="GO:0016020">
    <property type="term" value="C:membrane"/>
    <property type="evidence" value="ECO:0007669"/>
    <property type="project" value="UniProtKB-SubCell"/>
</dbReference>
<dbReference type="PRINTS" id="PR01434">
    <property type="entry name" value="NADHDHGNASE5"/>
</dbReference>
<evidence type="ECO:0000256" key="3">
    <source>
        <dbReference type="ARBA" id="ARBA00022692"/>
    </source>
</evidence>
<feature type="transmembrane region" description="Helical" evidence="8">
    <location>
        <begin position="299"/>
        <end position="321"/>
    </location>
</feature>
<keyword evidence="3 8" id="KW-0812">Transmembrane</keyword>
<feature type="transmembrane region" description="Helical" evidence="8">
    <location>
        <begin position="603"/>
        <end position="622"/>
    </location>
</feature>
<dbReference type="EC" id="7.1.1.2" evidence="8"/>
<evidence type="ECO:0000256" key="8">
    <source>
        <dbReference type="RuleBase" id="RU003404"/>
    </source>
</evidence>
<evidence type="ECO:0000256" key="5">
    <source>
        <dbReference type="ARBA" id="ARBA00022989"/>
    </source>
</evidence>
<keyword evidence="8" id="KW-0813">Transport</keyword>
<dbReference type="InterPro" id="IPR003945">
    <property type="entry name" value="NU5C-like"/>
</dbReference>
<gene>
    <name evidence="11" type="primary">nad5</name>
</gene>
<feature type="transmembrane region" description="Helical" evidence="8">
    <location>
        <begin position="26"/>
        <end position="48"/>
    </location>
</feature>
<proteinExistence type="inferred from homology"/>
<geneLocation type="mitochondrion" evidence="11"/>
<dbReference type="EMBL" id="MN810331">
    <property type="protein sequence ID" value="QJS52031.1"/>
    <property type="molecule type" value="Genomic_DNA"/>
</dbReference>
<sequence>MYLLAVFAPFLGSVAAGLLGRFIGSRGSGIVTVIGLFVSFLGSTLIYYEVGLQGSPVYISLGQWFSVSSVNVFWSMYFDSLTACMMFTVTMVSLCVHIYSIGYMQADPHLPRFMSYLSLFTFFMLLLVSADNMLQMLVGFEGIGVCSFLLISFWFHRLSATKSAIKAMLVNRVSDTFLMISIMLMWWYTGSTDFTVLAASGMTAAHIDYICLFLLLGVLGKSAQIGLHTWLPDAMEGPTPVSALIHAATLVTAGVYIIARTGFLWEFSEISRMLLTFVGALTSIMAATCGLFQNDMKRVIAYSTCSQLGYMMVSLGLSHYALAIYHLMTHACFKALLFLSAGVVIHAVADVQDMRRHGGIMRLLPWVWGTMLLGTFSLVGWPFLSGYFSKDSILEYSWASWNSGGIFAYYCLVIVAFFTSFYSFRLLWCGFLSDVSARHNELPSGKTPVVMWLPLLFLSIGSIWLGYWAMDMLIGMGTDFWNWSINPIPTTGQWSSYHFMPLTVAWFPFMAVLLGILGSFFYSWPMPWCTQSWLRTFYIFTITRWQFDIVYNQQIAKRVLDWGSSTWVIIDKGILELLGPRGISFTVFNKYVPALKKLQTGTVHDYAIIYKVCILLGMWLLVADYSTISMRSLFIVLLVLATAPWAMWTIKADN</sequence>
<feature type="transmembrane region" description="Helical" evidence="8">
    <location>
        <begin position="194"/>
        <end position="219"/>
    </location>
</feature>
<evidence type="ECO:0000259" key="10">
    <source>
        <dbReference type="Pfam" id="PF00662"/>
    </source>
</evidence>
<dbReference type="NCBIfam" id="TIGR01974">
    <property type="entry name" value="NDH_I_L"/>
    <property type="match status" value="1"/>
</dbReference>
<keyword evidence="5 8" id="KW-1133">Transmembrane helix</keyword>
<dbReference type="PANTHER" id="PTHR42829">
    <property type="entry name" value="NADH-UBIQUINONE OXIDOREDUCTASE CHAIN 5"/>
    <property type="match status" value="1"/>
</dbReference>
<feature type="transmembrane region" description="Helical" evidence="8">
    <location>
        <begin position="504"/>
        <end position="524"/>
    </location>
</feature>
<dbReference type="GO" id="GO:0003954">
    <property type="term" value="F:NADH dehydrogenase activity"/>
    <property type="evidence" value="ECO:0007669"/>
    <property type="project" value="TreeGrafter"/>
</dbReference>
<comment type="similarity">
    <text evidence="2 8">Belongs to the complex I subunit 5 family.</text>
</comment>
<keyword evidence="6 8" id="KW-0520">NAD</keyword>
<evidence type="ECO:0000256" key="1">
    <source>
        <dbReference type="ARBA" id="ARBA00004141"/>
    </source>
</evidence>
<dbReference type="InterPro" id="IPR018393">
    <property type="entry name" value="NADHpl_OxRdtase_5_subgr"/>
</dbReference>
<evidence type="ECO:0000256" key="6">
    <source>
        <dbReference type="ARBA" id="ARBA00023027"/>
    </source>
</evidence>
<dbReference type="Pfam" id="PF00662">
    <property type="entry name" value="Proton_antipo_N"/>
    <property type="match status" value="1"/>
</dbReference>
<dbReference type="Pfam" id="PF00361">
    <property type="entry name" value="Proton_antipo_M"/>
    <property type="match status" value="1"/>
</dbReference>
<dbReference type="PANTHER" id="PTHR42829:SF2">
    <property type="entry name" value="NADH-UBIQUINONE OXIDOREDUCTASE CHAIN 5"/>
    <property type="match status" value="1"/>
</dbReference>
<comment type="subcellular location">
    <subcellularLocation>
        <location evidence="1">Membrane</location>
        <topology evidence="1">Multi-pass membrane protein</topology>
    </subcellularLocation>
</comment>
<feature type="transmembrane region" description="Helical" evidence="8">
    <location>
        <begin position="167"/>
        <end position="188"/>
    </location>
</feature>
<feature type="transmembrane region" description="Helical" evidence="8">
    <location>
        <begin position="363"/>
        <end position="384"/>
    </location>
</feature>
<evidence type="ECO:0000256" key="4">
    <source>
        <dbReference type="ARBA" id="ARBA00022967"/>
    </source>
</evidence>
<feature type="transmembrane region" description="Helical" evidence="8">
    <location>
        <begin position="404"/>
        <end position="428"/>
    </location>
</feature>
<dbReference type="NCBIfam" id="NF005141">
    <property type="entry name" value="PRK06590.1"/>
    <property type="match status" value="1"/>
</dbReference>
<comment type="function">
    <text evidence="8">Core subunit of the mitochondrial membrane respiratory chain NADH dehydrogenase (Complex I) which catalyzes electron transfer from NADH through the respiratory chain, using ubiquinone as an electron acceptor. Essential for the catalytic activity and assembly of complex I.</text>
</comment>
<keyword evidence="8 11" id="KW-0496">Mitochondrion</keyword>
<name>A0A6M4SRH1_9CHLO</name>
<dbReference type="GO" id="GO:0042773">
    <property type="term" value="P:ATP synthesis coupled electron transport"/>
    <property type="evidence" value="ECO:0007669"/>
    <property type="project" value="InterPro"/>
</dbReference>
<dbReference type="InterPro" id="IPR001516">
    <property type="entry name" value="Proton_antipo_N"/>
</dbReference>
<feature type="transmembrane region" description="Helical" evidence="8">
    <location>
        <begin position="136"/>
        <end position="155"/>
    </location>
</feature>
<dbReference type="InterPro" id="IPR001750">
    <property type="entry name" value="ND/Mrp_TM"/>
</dbReference>